<dbReference type="EMBL" id="JAAYSM010000067">
    <property type="protein sequence ID" value="NLJ17646.1"/>
    <property type="molecule type" value="Genomic_DNA"/>
</dbReference>
<proteinExistence type="predicted"/>
<reference evidence="1 2" key="1">
    <citation type="journal article" date="2020" name="Biotechnol. Biofuels">
        <title>New insights from the biogas microbiome by comprehensive genome-resolved metagenomics of nearly 1600 species originating from multiple anaerobic digesters.</title>
        <authorList>
            <person name="Campanaro S."/>
            <person name="Treu L."/>
            <person name="Rodriguez-R L.M."/>
            <person name="Kovalovszki A."/>
            <person name="Ziels R.M."/>
            <person name="Maus I."/>
            <person name="Zhu X."/>
            <person name="Kougias P.G."/>
            <person name="Basile A."/>
            <person name="Luo G."/>
            <person name="Schluter A."/>
            <person name="Konstantinidis K.T."/>
            <person name="Angelidaki I."/>
        </authorList>
    </citation>
    <scope>NUCLEOTIDE SEQUENCE [LARGE SCALE GENOMIC DNA]</scope>
    <source>
        <strain evidence="1">AS23ysBPME_34</strain>
    </source>
</reference>
<protein>
    <submittedName>
        <fullName evidence="1">Alpha-galactosidase</fullName>
    </submittedName>
</protein>
<organism evidence="1 2">
    <name type="scientific">Globicatella sulfidifaciens</name>
    <dbReference type="NCBI Taxonomy" id="136093"/>
    <lineage>
        <taxon>Bacteria</taxon>
        <taxon>Bacillati</taxon>
        <taxon>Bacillota</taxon>
        <taxon>Bacilli</taxon>
        <taxon>Lactobacillales</taxon>
        <taxon>Aerococcaceae</taxon>
        <taxon>Globicatella</taxon>
    </lineage>
</organism>
<sequence length="54" mass="6346">MSIRVEETLFYIHGKNTSIIIENVNGYLLLRHVGRRVNQYHQSNAVFEKDHAFS</sequence>
<feature type="non-terminal residue" evidence="1">
    <location>
        <position position="54"/>
    </location>
</feature>
<evidence type="ECO:0000313" key="2">
    <source>
        <dbReference type="Proteomes" id="UP000541058"/>
    </source>
</evidence>
<evidence type="ECO:0000313" key="1">
    <source>
        <dbReference type="EMBL" id="NLJ17646.1"/>
    </source>
</evidence>
<accession>A0A7X8C289</accession>
<comment type="caution">
    <text evidence="1">The sequence shown here is derived from an EMBL/GenBank/DDBJ whole genome shotgun (WGS) entry which is preliminary data.</text>
</comment>
<dbReference type="AlphaFoldDB" id="A0A7X8C289"/>
<name>A0A7X8C289_9LACT</name>
<dbReference type="Proteomes" id="UP000541058">
    <property type="component" value="Unassembled WGS sequence"/>
</dbReference>
<gene>
    <name evidence="1" type="ORF">GX355_02175</name>
</gene>